<evidence type="ECO:0000256" key="2">
    <source>
        <dbReference type="ARBA" id="ARBA00009810"/>
    </source>
</evidence>
<keyword evidence="4 14" id="KW-1134">Transmembrane beta strand</keyword>
<evidence type="ECO:0000256" key="15">
    <source>
        <dbReference type="RuleBase" id="RU003357"/>
    </source>
</evidence>
<dbReference type="InterPro" id="IPR039426">
    <property type="entry name" value="TonB-dep_rcpt-like"/>
</dbReference>
<evidence type="ECO:0000256" key="17">
    <source>
        <dbReference type="SAM" id="SignalP"/>
    </source>
</evidence>
<evidence type="ECO:0000256" key="9">
    <source>
        <dbReference type="ARBA" id="ARBA00023065"/>
    </source>
</evidence>
<dbReference type="Proteomes" id="UP000199758">
    <property type="component" value="Unassembled WGS sequence"/>
</dbReference>
<dbReference type="STRING" id="490188.SAMN04488068_0451"/>
<evidence type="ECO:0000256" key="3">
    <source>
        <dbReference type="ARBA" id="ARBA00022448"/>
    </source>
</evidence>
<keyword evidence="13 14" id="KW-0998">Cell outer membrane</keyword>
<organism evidence="20 21">
    <name type="scientific">Hydrocarboniphaga daqingensis</name>
    <dbReference type="NCBI Taxonomy" id="490188"/>
    <lineage>
        <taxon>Bacteria</taxon>
        <taxon>Pseudomonadati</taxon>
        <taxon>Pseudomonadota</taxon>
        <taxon>Gammaproteobacteria</taxon>
        <taxon>Nevskiales</taxon>
        <taxon>Nevskiaceae</taxon>
        <taxon>Hydrocarboniphaga</taxon>
    </lineage>
</organism>
<keyword evidence="8" id="KW-0408">Iron</keyword>
<evidence type="ECO:0000259" key="18">
    <source>
        <dbReference type="Pfam" id="PF00593"/>
    </source>
</evidence>
<keyword evidence="3 14" id="KW-0813">Transport</keyword>
<dbReference type="EMBL" id="FQWZ01000001">
    <property type="protein sequence ID" value="SHG49835.1"/>
    <property type="molecule type" value="Genomic_DNA"/>
</dbReference>
<evidence type="ECO:0000256" key="8">
    <source>
        <dbReference type="ARBA" id="ARBA00023004"/>
    </source>
</evidence>
<evidence type="ECO:0000256" key="1">
    <source>
        <dbReference type="ARBA" id="ARBA00004571"/>
    </source>
</evidence>
<keyword evidence="7 17" id="KW-0732">Signal</keyword>
<dbReference type="Pfam" id="PF00593">
    <property type="entry name" value="TonB_dep_Rec_b-barrel"/>
    <property type="match status" value="1"/>
</dbReference>
<dbReference type="PANTHER" id="PTHR32552">
    <property type="entry name" value="FERRICHROME IRON RECEPTOR-RELATED"/>
    <property type="match status" value="1"/>
</dbReference>
<dbReference type="InterPro" id="IPR000531">
    <property type="entry name" value="Beta-barrel_TonB"/>
</dbReference>
<name>A0A1M5KAM7_9GAMM</name>
<dbReference type="InterPro" id="IPR012910">
    <property type="entry name" value="Plug_dom"/>
</dbReference>
<evidence type="ECO:0000256" key="4">
    <source>
        <dbReference type="ARBA" id="ARBA00022452"/>
    </source>
</evidence>
<evidence type="ECO:0000313" key="20">
    <source>
        <dbReference type="EMBL" id="SHG49835.1"/>
    </source>
</evidence>
<dbReference type="GO" id="GO:0015891">
    <property type="term" value="P:siderophore transport"/>
    <property type="evidence" value="ECO:0007669"/>
    <property type="project" value="InterPro"/>
</dbReference>
<dbReference type="PROSITE" id="PS52016">
    <property type="entry name" value="TONB_DEPENDENT_REC_3"/>
    <property type="match status" value="1"/>
</dbReference>
<keyword evidence="6 14" id="KW-0812">Transmembrane</keyword>
<reference evidence="20 21" key="1">
    <citation type="submission" date="2016-11" db="EMBL/GenBank/DDBJ databases">
        <authorList>
            <person name="Jaros S."/>
            <person name="Januszkiewicz K."/>
            <person name="Wedrychowicz H."/>
        </authorList>
    </citation>
    <scope>NUCLEOTIDE SEQUENCE [LARGE SCALE GENOMIC DNA]</scope>
    <source>
        <strain evidence="20 21">CGMCC 1.7049</strain>
    </source>
</reference>
<dbReference type="InterPro" id="IPR036942">
    <property type="entry name" value="Beta-barrel_TonB_sf"/>
</dbReference>
<accession>A0A1M5KAM7</accession>
<feature type="signal peptide" evidence="17">
    <location>
        <begin position="1"/>
        <end position="25"/>
    </location>
</feature>
<dbReference type="GO" id="GO:0009279">
    <property type="term" value="C:cell outer membrane"/>
    <property type="evidence" value="ECO:0007669"/>
    <property type="project" value="UniProtKB-SubCell"/>
</dbReference>
<keyword evidence="5" id="KW-0410">Iron transport</keyword>
<evidence type="ECO:0000259" key="19">
    <source>
        <dbReference type="Pfam" id="PF07715"/>
    </source>
</evidence>
<protein>
    <submittedName>
        <fullName evidence="20">Catecholate siderophore receptor</fullName>
    </submittedName>
</protein>
<keyword evidence="9" id="KW-0406">Ion transport</keyword>
<evidence type="ECO:0000256" key="6">
    <source>
        <dbReference type="ARBA" id="ARBA00022692"/>
    </source>
</evidence>
<feature type="region of interest" description="Disordered" evidence="16">
    <location>
        <begin position="355"/>
        <end position="381"/>
    </location>
</feature>
<dbReference type="CDD" id="cd01347">
    <property type="entry name" value="ligand_gated_channel"/>
    <property type="match status" value="1"/>
</dbReference>
<dbReference type="Gene3D" id="2.40.170.20">
    <property type="entry name" value="TonB-dependent receptor, beta-barrel domain"/>
    <property type="match status" value="1"/>
</dbReference>
<evidence type="ECO:0000256" key="14">
    <source>
        <dbReference type="PROSITE-ProRule" id="PRU01360"/>
    </source>
</evidence>
<evidence type="ECO:0000256" key="7">
    <source>
        <dbReference type="ARBA" id="ARBA00022729"/>
    </source>
</evidence>
<feature type="domain" description="TonB-dependent receptor-like beta-barrel" evidence="18">
    <location>
        <begin position="267"/>
        <end position="760"/>
    </location>
</feature>
<dbReference type="GO" id="GO:0038023">
    <property type="term" value="F:signaling receptor activity"/>
    <property type="evidence" value="ECO:0007669"/>
    <property type="project" value="InterPro"/>
</dbReference>
<evidence type="ECO:0000256" key="16">
    <source>
        <dbReference type="SAM" id="MobiDB-lite"/>
    </source>
</evidence>
<dbReference type="Pfam" id="PF07715">
    <property type="entry name" value="Plug"/>
    <property type="match status" value="1"/>
</dbReference>
<dbReference type="AlphaFoldDB" id="A0A1M5KAM7"/>
<gene>
    <name evidence="20" type="ORF">SAMN04488068_0451</name>
</gene>
<dbReference type="OrthoDB" id="9790771at2"/>
<evidence type="ECO:0000256" key="11">
    <source>
        <dbReference type="ARBA" id="ARBA00023136"/>
    </source>
</evidence>
<comment type="subcellular location">
    <subcellularLocation>
        <location evidence="1 14">Cell outer membrane</location>
        <topology evidence="1 14">Multi-pass membrane protein</topology>
    </subcellularLocation>
</comment>
<dbReference type="InterPro" id="IPR037066">
    <property type="entry name" value="Plug_dom_sf"/>
</dbReference>
<dbReference type="NCBIfam" id="NF007349">
    <property type="entry name" value="PRK09840.1"/>
    <property type="match status" value="1"/>
</dbReference>
<dbReference type="SUPFAM" id="SSF56935">
    <property type="entry name" value="Porins"/>
    <property type="match status" value="1"/>
</dbReference>
<evidence type="ECO:0000256" key="5">
    <source>
        <dbReference type="ARBA" id="ARBA00022496"/>
    </source>
</evidence>
<proteinExistence type="inferred from homology"/>
<keyword evidence="10 15" id="KW-0798">TonB box</keyword>
<dbReference type="Gene3D" id="2.170.130.10">
    <property type="entry name" value="TonB-dependent receptor, plug domain"/>
    <property type="match status" value="1"/>
</dbReference>
<dbReference type="NCBIfam" id="TIGR01783">
    <property type="entry name" value="TonB-siderophor"/>
    <property type="match status" value="1"/>
</dbReference>
<dbReference type="InterPro" id="IPR010105">
    <property type="entry name" value="TonB_sidphr_rcpt"/>
</dbReference>
<evidence type="ECO:0000256" key="12">
    <source>
        <dbReference type="ARBA" id="ARBA00023170"/>
    </source>
</evidence>
<feature type="compositionally biased region" description="Pro residues" evidence="16">
    <location>
        <begin position="364"/>
        <end position="376"/>
    </location>
</feature>
<comment type="similarity">
    <text evidence="2 14 15">Belongs to the TonB-dependent receptor family.</text>
</comment>
<keyword evidence="21" id="KW-1185">Reference proteome</keyword>
<evidence type="ECO:0000256" key="10">
    <source>
        <dbReference type="ARBA" id="ARBA00023077"/>
    </source>
</evidence>
<feature type="domain" description="TonB-dependent receptor plug" evidence="19">
    <location>
        <begin position="65"/>
        <end position="164"/>
    </location>
</feature>
<dbReference type="GO" id="GO:0015344">
    <property type="term" value="F:siderophore uptake transmembrane transporter activity"/>
    <property type="evidence" value="ECO:0007669"/>
    <property type="project" value="TreeGrafter"/>
</dbReference>
<sequence length="792" mass="84886">MTMFRMTPLAAAVLAVYAVPGMAQAAEPSATAERAVALPAVKVEDSVETPYKADKVQSPKFSEPLVNTPQTITVIKKELIQERVATTLTEALRNTPGITLQQGENGNSTSGDAISMRGFDTQNSIFIDNIRDLGTAVRDTFNIEQIEVVKGPSGADNGRGATSGYINLSSKLPSLEDFRAGTISYGSAERRRVTADLNQSIGSNSAVRLNLLGQDGGVAGRDHIERQSWGVAPSIAFGLDTPTRVYLFSQHIQQNNTPDGGVPTVGLSGYRFSNSVPQPIQQTLDAADRDVAAPDSKNFYGFAQDFEDIDANMFTAKIEHDLAPGVAVRNTARYGKSEQQRVLTGVNAVTVTDGAFGQNADPAANPPRPEPTPPPDGLTLRDPSAYTVARSVQATGRTNEIMTNQTNLTGTLKTGIVEHALGGGLEFIYEKQFTPAYAVVGDATPTANLQANLYNPDRNATRANYARNGAYTDGQTITTAVYLFDTLHITDRWLVNGSLRWERYETETQTVAAPVAPATSGLATRLEAADNLLSWKTGVVYKPTAISSVYVSYANSFQPPGGANFSLSATSTNIANPNLDPTEATNAEVGTKWDLFGGKLAATAALFQSTNKNELARAGDNPDQVIQFGKREVKGVELALVGEVLPNWNVSAGVTRQDAEITEGTETSDGAGARFTPEWNATLWTTYRVVPYRLQFGVGAQYVDSQVRSETNNPNGSVSATTGQVGLTNLYKVDGYTLIDAMVAYEATKNLTVQLNGYNLFDEDYIAAINNGGSRYLPGTPASYLLSLNLKF</sequence>
<dbReference type="PANTHER" id="PTHR32552:SF89">
    <property type="entry name" value="CATECHOLATE SIDEROPHORE RECEPTOR FIU"/>
    <property type="match status" value="1"/>
</dbReference>
<evidence type="ECO:0000256" key="13">
    <source>
        <dbReference type="ARBA" id="ARBA00023237"/>
    </source>
</evidence>
<dbReference type="FunFam" id="2.170.130.10:FF:000001">
    <property type="entry name" value="Catecholate siderophore TonB-dependent receptor"/>
    <property type="match status" value="1"/>
</dbReference>
<keyword evidence="12 20" id="KW-0675">Receptor</keyword>
<feature type="chain" id="PRO_5012725495" evidence="17">
    <location>
        <begin position="26"/>
        <end position="792"/>
    </location>
</feature>
<keyword evidence="11 14" id="KW-0472">Membrane</keyword>
<dbReference type="RefSeq" id="WP_072893317.1">
    <property type="nucleotide sequence ID" value="NZ_FQWZ01000001.1"/>
</dbReference>
<evidence type="ECO:0000313" key="21">
    <source>
        <dbReference type="Proteomes" id="UP000199758"/>
    </source>
</evidence>